<name>A0A837D3S5_9PSEU</name>
<protein>
    <submittedName>
        <fullName evidence="2">Uncharacterized protein</fullName>
    </submittedName>
</protein>
<gene>
    <name evidence="2" type="ORF">MINT15_38540</name>
</gene>
<feature type="region of interest" description="Disordered" evidence="1">
    <location>
        <begin position="30"/>
        <end position="60"/>
    </location>
</feature>
<proteinExistence type="predicted"/>
<accession>A0A837D3S5</accession>
<dbReference type="Proteomes" id="UP000030848">
    <property type="component" value="Unassembled WGS sequence"/>
</dbReference>
<feature type="region of interest" description="Disordered" evidence="1">
    <location>
        <begin position="1"/>
        <end position="20"/>
    </location>
</feature>
<evidence type="ECO:0000313" key="3">
    <source>
        <dbReference type="Proteomes" id="UP000030848"/>
    </source>
</evidence>
<organism evidence="2 3">
    <name type="scientific">Saccharomonospora viridis</name>
    <dbReference type="NCBI Taxonomy" id="1852"/>
    <lineage>
        <taxon>Bacteria</taxon>
        <taxon>Bacillati</taxon>
        <taxon>Actinomycetota</taxon>
        <taxon>Actinomycetes</taxon>
        <taxon>Pseudonocardiales</taxon>
        <taxon>Pseudonocardiaceae</taxon>
        <taxon>Saccharomonospora</taxon>
    </lineage>
</organism>
<dbReference type="AlphaFoldDB" id="A0A837D3S5"/>
<reference evidence="2 3" key="1">
    <citation type="submission" date="2014-10" db="EMBL/GenBank/DDBJ databases">
        <title>Genome sequence of Micropolyspora internatus JCM3315.</title>
        <authorList>
            <person name="Shin S.-K."/>
            <person name="Yi H."/>
        </authorList>
    </citation>
    <scope>NUCLEOTIDE SEQUENCE [LARGE SCALE GENOMIC DNA]</scope>
    <source>
        <strain evidence="2 3">JCM 3315</strain>
    </source>
</reference>
<dbReference type="EMBL" id="JRZE01000007">
    <property type="protein sequence ID" value="KHF42337.1"/>
    <property type="molecule type" value="Genomic_DNA"/>
</dbReference>
<sequence>MSRAYGGHGEWPSTPLGIDRYRPTIEEGFTSISHPRRPDGCSGPFRPWLERPGSTPAERG</sequence>
<evidence type="ECO:0000313" key="2">
    <source>
        <dbReference type="EMBL" id="KHF42337.1"/>
    </source>
</evidence>
<comment type="caution">
    <text evidence="2">The sequence shown here is derived from an EMBL/GenBank/DDBJ whole genome shotgun (WGS) entry which is preliminary data.</text>
</comment>
<evidence type="ECO:0000256" key="1">
    <source>
        <dbReference type="SAM" id="MobiDB-lite"/>
    </source>
</evidence>